<reference evidence="2 3" key="1">
    <citation type="journal article" date="2012" name="J. Bacteriol.">
        <title>Genome sequence of 'Candidatus Methanomethylophilus alvus' Mx1201, a methanogenic archaeon from the human gut belonging to a seventh order of methanogens.</title>
        <authorList>
            <person name="Borrel G."/>
            <person name="Harris H.M."/>
            <person name="Tottey W."/>
            <person name="Mihajlovski A."/>
            <person name="Parisot N."/>
            <person name="Peyretaillade E."/>
            <person name="Peyret P."/>
            <person name="Gribaldo S."/>
            <person name="O'Toole P.W."/>
            <person name="Brugere J.F."/>
        </authorList>
    </citation>
    <scope>NUCLEOTIDE SEQUENCE [LARGE SCALE GENOMIC DNA]</scope>
    <source>
        <strain evidence="2 3">Mx1201</strain>
    </source>
</reference>
<dbReference type="InterPro" id="IPR011010">
    <property type="entry name" value="DNA_brk_join_enz"/>
</dbReference>
<dbReference type="RefSeq" id="WP_015505326.1">
    <property type="nucleotide sequence ID" value="NC_020913.1"/>
</dbReference>
<name>M9SFI6_METAX</name>
<evidence type="ECO:0008006" key="4">
    <source>
        <dbReference type="Google" id="ProtNLM"/>
    </source>
</evidence>
<dbReference type="EMBL" id="CP004049">
    <property type="protein sequence ID" value="AGI86180.1"/>
    <property type="molecule type" value="Genomic_DNA"/>
</dbReference>
<dbReference type="KEGG" id="max:MMALV_14560"/>
<proteinExistence type="predicted"/>
<gene>
    <name evidence="2" type="ORF">MMALV_14560</name>
</gene>
<organism evidence="2 3">
    <name type="scientific">Methanomethylophilus alvi (strain Mx1201)</name>
    <dbReference type="NCBI Taxonomy" id="1236689"/>
    <lineage>
        <taxon>Archaea</taxon>
        <taxon>Methanobacteriati</taxon>
        <taxon>Thermoplasmatota</taxon>
        <taxon>Thermoplasmata</taxon>
        <taxon>Methanomassiliicoccales</taxon>
        <taxon>Methanomethylophilaceae</taxon>
        <taxon>Methanomethylophilus</taxon>
    </lineage>
</organism>
<dbReference type="Gene3D" id="1.10.443.10">
    <property type="entry name" value="Intergrase catalytic core"/>
    <property type="match status" value="1"/>
</dbReference>
<keyword evidence="3" id="KW-1185">Reference proteome</keyword>
<protein>
    <recommendedName>
        <fullName evidence="4">Integrase</fullName>
    </recommendedName>
</protein>
<dbReference type="InParanoid" id="M9SFI6"/>
<dbReference type="GeneID" id="79719241"/>
<dbReference type="AlphaFoldDB" id="M9SFI6"/>
<dbReference type="SUPFAM" id="SSF56349">
    <property type="entry name" value="DNA breaking-rejoining enzymes"/>
    <property type="match status" value="1"/>
</dbReference>
<evidence type="ECO:0000313" key="3">
    <source>
        <dbReference type="Proteomes" id="UP000012672"/>
    </source>
</evidence>
<accession>M9SFI6</accession>
<dbReference type="GO" id="GO:0015074">
    <property type="term" value="P:DNA integration"/>
    <property type="evidence" value="ECO:0007669"/>
    <property type="project" value="InterPro"/>
</dbReference>
<evidence type="ECO:0000313" key="2">
    <source>
        <dbReference type="EMBL" id="AGI86180.1"/>
    </source>
</evidence>
<evidence type="ECO:0000256" key="1">
    <source>
        <dbReference type="ARBA" id="ARBA00023172"/>
    </source>
</evidence>
<dbReference type="GO" id="GO:0006310">
    <property type="term" value="P:DNA recombination"/>
    <property type="evidence" value="ECO:0007669"/>
    <property type="project" value="UniProtKB-KW"/>
</dbReference>
<dbReference type="GO" id="GO:0003677">
    <property type="term" value="F:DNA binding"/>
    <property type="evidence" value="ECO:0007669"/>
    <property type="project" value="InterPro"/>
</dbReference>
<dbReference type="InterPro" id="IPR013762">
    <property type="entry name" value="Integrase-like_cat_sf"/>
</dbReference>
<keyword evidence="1" id="KW-0233">DNA recombination</keyword>
<sequence>MVRPFASIREIADMMGHSSIEQILRYIGVDMDDMTDAMRSFIL</sequence>
<dbReference type="Proteomes" id="UP000012672">
    <property type="component" value="Chromosome"/>
</dbReference>
<dbReference type="HOGENOM" id="CLU_3227619_0_0_2"/>